<dbReference type="InterPro" id="IPR050109">
    <property type="entry name" value="HTH-type_TetR-like_transc_reg"/>
</dbReference>
<evidence type="ECO:0000256" key="1">
    <source>
        <dbReference type="ARBA" id="ARBA00023015"/>
    </source>
</evidence>
<accession>A0ABP7V1S9</accession>
<dbReference type="PROSITE" id="PS50977">
    <property type="entry name" value="HTH_TETR_2"/>
    <property type="match status" value="1"/>
</dbReference>
<organism evidence="6 7">
    <name type="scientific">Actinomadura miaoliensis</name>
    <dbReference type="NCBI Taxonomy" id="430685"/>
    <lineage>
        <taxon>Bacteria</taxon>
        <taxon>Bacillati</taxon>
        <taxon>Actinomycetota</taxon>
        <taxon>Actinomycetes</taxon>
        <taxon>Streptosporangiales</taxon>
        <taxon>Thermomonosporaceae</taxon>
        <taxon>Actinomadura</taxon>
    </lineage>
</organism>
<dbReference type="InterPro" id="IPR009057">
    <property type="entry name" value="Homeodomain-like_sf"/>
</dbReference>
<dbReference type="RefSeq" id="WP_344940361.1">
    <property type="nucleotide sequence ID" value="NZ_BAAAZG010000001.1"/>
</dbReference>
<evidence type="ECO:0000313" key="7">
    <source>
        <dbReference type="Proteomes" id="UP001500683"/>
    </source>
</evidence>
<dbReference type="Gene3D" id="1.10.357.10">
    <property type="entry name" value="Tetracycline Repressor, domain 2"/>
    <property type="match status" value="1"/>
</dbReference>
<feature type="DNA-binding region" description="H-T-H motif" evidence="4">
    <location>
        <begin position="37"/>
        <end position="56"/>
    </location>
</feature>
<dbReference type="NCBIfam" id="TIGR03968">
    <property type="entry name" value="mycofact_TetR"/>
    <property type="match status" value="1"/>
</dbReference>
<proteinExistence type="predicted"/>
<dbReference type="Pfam" id="PF00440">
    <property type="entry name" value="TetR_N"/>
    <property type="match status" value="1"/>
</dbReference>
<evidence type="ECO:0000256" key="4">
    <source>
        <dbReference type="PROSITE-ProRule" id="PRU00335"/>
    </source>
</evidence>
<dbReference type="Gene3D" id="1.10.10.60">
    <property type="entry name" value="Homeodomain-like"/>
    <property type="match status" value="1"/>
</dbReference>
<sequence length="200" mass="21942">MRSVSGRPKGRPPATDHAAIERAAFALFTERGFEGTTLDAIAEAAGIGRRTLLRYYPSKNDIPWGRFDESLADLRGSLAAMPDDIPVHEAVHRAVLAFNHVDEGAVAQHRQRMTLLLRTPALQAHSALKYRQWCEVITSYVAGRLGLPCDALLPRAVGNVSLALTLSAYEEWLEREGRTIEECLDEALSGLRAYFAGTVG</sequence>
<keyword evidence="7" id="KW-1185">Reference proteome</keyword>
<dbReference type="InterPro" id="IPR023851">
    <property type="entry name" value="Tscrpt_reg_TetR-type"/>
</dbReference>
<dbReference type="Pfam" id="PF17754">
    <property type="entry name" value="TetR_C_14"/>
    <property type="match status" value="1"/>
</dbReference>
<keyword evidence="1" id="KW-0805">Transcription regulation</keyword>
<keyword evidence="2 4" id="KW-0238">DNA-binding</keyword>
<evidence type="ECO:0000256" key="2">
    <source>
        <dbReference type="ARBA" id="ARBA00023125"/>
    </source>
</evidence>
<dbReference type="PRINTS" id="PR00455">
    <property type="entry name" value="HTHTETR"/>
</dbReference>
<dbReference type="SUPFAM" id="SSF46689">
    <property type="entry name" value="Homeodomain-like"/>
    <property type="match status" value="1"/>
</dbReference>
<reference evidence="7" key="1">
    <citation type="journal article" date="2019" name="Int. J. Syst. Evol. Microbiol.">
        <title>The Global Catalogue of Microorganisms (GCM) 10K type strain sequencing project: providing services to taxonomists for standard genome sequencing and annotation.</title>
        <authorList>
            <consortium name="The Broad Institute Genomics Platform"/>
            <consortium name="The Broad Institute Genome Sequencing Center for Infectious Disease"/>
            <person name="Wu L."/>
            <person name="Ma J."/>
        </authorList>
    </citation>
    <scope>NUCLEOTIDE SEQUENCE [LARGE SCALE GENOMIC DNA]</scope>
    <source>
        <strain evidence="7">JCM 16702</strain>
    </source>
</reference>
<evidence type="ECO:0000256" key="3">
    <source>
        <dbReference type="ARBA" id="ARBA00023163"/>
    </source>
</evidence>
<name>A0ABP7V1S9_9ACTN</name>
<dbReference type="EMBL" id="BAAAZG010000001">
    <property type="protein sequence ID" value="GAA4057474.1"/>
    <property type="molecule type" value="Genomic_DNA"/>
</dbReference>
<comment type="caution">
    <text evidence="6">The sequence shown here is derived from an EMBL/GenBank/DDBJ whole genome shotgun (WGS) entry which is preliminary data.</text>
</comment>
<dbReference type="PANTHER" id="PTHR30055:SF238">
    <property type="entry name" value="MYCOFACTOCIN BIOSYNTHESIS TRANSCRIPTIONAL REGULATOR MFTR-RELATED"/>
    <property type="match status" value="1"/>
</dbReference>
<dbReference type="InterPro" id="IPR001647">
    <property type="entry name" value="HTH_TetR"/>
</dbReference>
<evidence type="ECO:0000313" key="6">
    <source>
        <dbReference type="EMBL" id="GAA4057474.1"/>
    </source>
</evidence>
<evidence type="ECO:0000259" key="5">
    <source>
        <dbReference type="PROSITE" id="PS50977"/>
    </source>
</evidence>
<dbReference type="PANTHER" id="PTHR30055">
    <property type="entry name" value="HTH-TYPE TRANSCRIPTIONAL REGULATOR RUTR"/>
    <property type="match status" value="1"/>
</dbReference>
<dbReference type="InterPro" id="IPR041347">
    <property type="entry name" value="MftR_C"/>
</dbReference>
<protein>
    <submittedName>
        <fullName evidence="6">Mycofactocin system transcriptional regulator</fullName>
    </submittedName>
</protein>
<gene>
    <name evidence="6" type="primary">mftR</name>
    <name evidence="6" type="ORF">GCM10022214_06810</name>
</gene>
<keyword evidence="3" id="KW-0804">Transcription</keyword>
<feature type="domain" description="HTH tetR-type" evidence="5">
    <location>
        <begin position="14"/>
        <end position="74"/>
    </location>
</feature>
<dbReference type="Proteomes" id="UP001500683">
    <property type="component" value="Unassembled WGS sequence"/>
</dbReference>